<accession>A0ABV5Q2N6</accession>
<evidence type="ECO:0000313" key="2">
    <source>
        <dbReference type="Proteomes" id="UP001589646"/>
    </source>
</evidence>
<keyword evidence="2" id="KW-1185">Reference proteome</keyword>
<sequence>MVPLEVLRAVKAIASIVLATDNMDCFADTFTRVRRARRPRGLPAAVTLAQWALVCVDIICSSDVAALKSEDPIAFFGPWLRRHGMAFHDALLIDDRADNCTAFRQQGGTALRWRMGTNDIIEVANTLNRWLDSPAIRIPPSLPS</sequence>
<evidence type="ECO:0000313" key="1">
    <source>
        <dbReference type="EMBL" id="MFB9529528.1"/>
    </source>
</evidence>
<dbReference type="Proteomes" id="UP001589646">
    <property type="component" value="Unassembled WGS sequence"/>
</dbReference>
<dbReference type="InterPro" id="IPR023214">
    <property type="entry name" value="HAD_sf"/>
</dbReference>
<protein>
    <recommendedName>
        <fullName evidence="3">HAD family hydrolase</fullName>
    </recommendedName>
</protein>
<proteinExistence type="predicted"/>
<gene>
    <name evidence="1" type="ORF">ACFFRN_23245</name>
</gene>
<dbReference type="RefSeq" id="WP_346128229.1">
    <property type="nucleotide sequence ID" value="NZ_BAAAXC010000015.1"/>
</dbReference>
<evidence type="ECO:0008006" key="3">
    <source>
        <dbReference type="Google" id="ProtNLM"/>
    </source>
</evidence>
<dbReference type="Gene3D" id="3.40.50.1000">
    <property type="entry name" value="HAD superfamily/HAD-like"/>
    <property type="match status" value="1"/>
</dbReference>
<organism evidence="1 2">
    <name type="scientific">Nonomuraea roseola</name>
    <dbReference type="NCBI Taxonomy" id="46179"/>
    <lineage>
        <taxon>Bacteria</taxon>
        <taxon>Bacillati</taxon>
        <taxon>Actinomycetota</taxon>
        <taxon>Actinomycetes</taxon>
        <taxon>Streptosporangiales</taxon>
        <taxon>Streptosporangiaceae</taxon>
        <taxon>Nonomuraea</taxon>
    </lineage>
</organism>
<dbReference type="EMBL" id="JBHMCE010000007">
    <property type="protein sequence ID" value="MFB9529528.1"/>
    <property type="molecule type" value="Genomic_DNA"/>
</dbReference>
<reference evidence="1 2" key="1">
    <citation type="submission" date="2024-09" db="EMBL/GenBank/DDBJ databases">
        <authorList>
            <person name="Sun Q."/>
            <person name="Mori K."/>
        </authorList>
    </citation>
    <scope>NUCLEOTIDE SEQUENCE [LARGE SCALE GENOMIC DNA]</scope>
    <source>
        <strain evidence="1 2">JCM 3323</strain>
    </source>
</reference>
<name>A0ABV5Q2N6_9ACTN</name>
<comment type="caution">
    <text evidence="1">The sequence shown here is derived from an EMBL/GenBank/DDBJ whole genome shotgun (WGS) entry which is preliminary data.</text>
</comment>